<comment type="caution">
    <text evidence="9">The sequence shown here is derived from an EMBL/GenBank/DDBJ whole genome shotgun (WGS) entry which is preliminary data.</text>
</comment>
<dbReference type="PANTHER" id="PTHR30561">
    <property type="entry name" value="SMR FAMILY PROTON-DEPENDENT DRUG EFFLUX TRANSPORTER SUGE"/>
    <property type="match status" value="1"/>
</dbReference>
<dbReference type="InterPro" id="IPR037185">
    <property type="entry name" value="EmrE-like"/>
</dbReference>
<dbReference type="GO" id="GO:0005886">
    <property type="term" value="C:plasma membrane"/>
    <property type="evidence" value="ECO:0007669"/>
    <property type="project" value="UniProtKB-SubCell"/>
</dbReference>
<dbReference type="RefSeq" id="WP_246456700.1">
    <property type="nucleotide sequence ID" value="NZ_JACHIV010000001.1"/>
</dbReference>
<keyword evidence="3" id="KW-1003">Cell membrane</keyword>
<reference evidence="9 10" key="1">
    <citation type="submission" date="2020-08" db="EMBL/GenBank/DDBJ databases">
        <title>Sequencing the genomes of 1000 actinobacteria strains.</title>
        <authorList>
            <person name="Klenk H.-P."/>
        </authorList>
    </citation>
    <scope>NUCLEOTIDE SEQUENCE [LARGE SCALE GENOMIC DNA]</scope>
    <source>
        <strain evidence="9 10">DSM 45582</strain>
    </source>
</reference>
<dbReference type="PANTHER" id="PTHR30561:SF1">
    <property type="entry name" value="MULTIDRUG TRANSPORTER EMRE"/>
    <property type="match status" value="1"/>
</dbReference>
<evidence type="ECO:0000256" key="8">
    <source>
        <dbReference type="SAM" id="Phobius"/>
    </source>
</evidence>
<dbReference type="Proteomes" id="UP000580474">
    <property type="component" value="Unassembled WGS sequence"/>
</dbReference>
<dbReference type="InterPro" id="IPR000390">
    <property type="entry name" value="Small_drug/metabolite_transptr"/>
</dbReference>
<feature type="transmembrane region" description="Helical" evidence="8">
    <location>
        <begin position="88"/>
        <end position="106"/>
    </location>
</feature>
<evidence type="ECO:0000256" key="1">
    <source>
        <dbReference type="ARBA" id="ARBA00004651"/>
    </source>
</evidence>
<keyword evidence="2" id="KW-0813">Transport</keyword>
<evidence type="ECO:0000256" key="3">
    <source>
        <dbReference type="ARBA" id="ARBA00022475"/>
    </source>
</evidence>
<organism evidence="9 10">
    <name type="scientific">Saccharopolyspora gloriosae</name>
    <dbReference type="NCBI Taxonomy" id="455344"/>
    <lineage>
        <taxon>Bacteria</taxon>
        <taxon>Bacillati</taxon>
        <taxon>Actinomycetota</taxon>
        <taxon>Actinomycetes</taxon>
        <taxon>Pseudonocardiales</taxon>
        <taxon>Pseudonocardiaceae</taxon>
        <taxon>Saccharopolyspora</taxon>
    </lineage>
</organism>
<feature type="transmembrane region" description="Helical" evidence="8">
    <location>
        <begin position="62"/>
        <end position="82"/>
    </location>
</feature>
<keyword evidence="4 7" id="KW-0812">Transmembrane</keyword>
<evidence type="ECO:0000313" key="9">
    <source>
        <dbReference type="EMBL" id="MBB5068282.1"/>
    </source>
</evidence>
<evidence type="ECO:0000256" key="7">
    <source>
        <dbReference type="RuleBase" id="RU003942"/>
    </source>
</evidence>
<gene>
    <name evidence="9" type="ORF">BJ969_001370</name>
</gene>
<evidence type="ECO:0000313" key="10">
    <source>
        <dbReference type="Proteomes" id="UP000580474"/>
    </source>
</evidence>
<proteinExistence type="inferred from homology"/>
<dbReference type="FunFam" id="1.10.3730.20:FF:000001">
    <property type="entry name" value="Quaternary ammonium compound resistance transporter SugE"/>
    <property type="match status" value="1"/>
</dbReference>
<dbReference type="Gene3D" id="1.10.3730.20">
    <property type="match status" value="1"/>
</dbReference>
<comment type="similarity">
    <text evidence="7">Belongs to the drug/metabolite transporter (DMT) superfamily. Small multidrug resistance (SMR) (TC 2.A.7.1) family.</text>
</comment>
<keyword evidence="6 8" id="KW-0472">Membrane</keyword>
<dbReference type="Pfam" id="PF00893">
    <property type="entry name" value="Multi_Drug_Res"/>
    <property type="match status" value="1"/>
</dbReference>
<name>A0A840NGG1_9PSEU</name>
<evidence type="ECO:0000256" key="5">
    <source>
        <dbReference type="ARBA" id="ARBA00022989"/>
    </source>
</evidence>
<dbReference type="AlphaFoldDB" id="A0A840NGG1"/>
<keyword evidence="10" id="KW-1185">Reference proteome</keyword>
<dbReference type="SUPFAM" id="SSF103481">
    <property type="entry name" value="Multidrug resistance efflux transporter EmrE"/>
    <property type="match status" value="1"/>
</dbReference>
<evidence type="ECO:0000256" key="4">
    <source>
        <dbReference type="ARBA" id="ARBA00022692"/>
    </source>
</evidence>
<keyword evidence="5 8" id="KW-1133">Transmembrane helix</keyword>
<dbReference type="GO" id="GO:0022857">
    <property type="term" value="F:transmembrane transporter activity"/>
    <property type="evidence" value="ECO:0007669"/>
    <property type="project" value="InterPro"/>
</dbReference>
<dbReference type="InterPro" id="IPR045324">
    <property type="entry name" value="Small_multidrug_res"/>
</dbReference>
<evidence type="ECO:0000256" key="6">
    <source>
        <dbReference type="ARBA" id="ARBA00023136"/>
    </source>
</evidence>
<dbReference type="EMBL" id="JACHIV010000001">
    <property type="protein sequence ID" value="MBB5068282.1"/>
    <property type="molecule type" value="Genomic_DNA"/>
</dbReference>
<protein>
    <submittedName>
        <fullName evidence="9">Small multidrug resistance pump</fullName>
    </submittedName>
</protein>
<feature type="transmembrane region" description="Helical" evidence="8">
    <location>
        <begin position="29"/>
        <end position="50"/>
    </location>
</feature>
<evidence type="ECO:0000256" key="2">
    <source>
        <dbReference type="ARBA" id="ARBA00022448"/>
    </source>
</evidence>
<sequence length="109" mass="11251">MPAMAWVMLVCAITAEVVATSFLKASEGLTKLLPSVIVAVSYITAFTMLGKALKTMELGIAYAIWSGVGTAAIALVGIMFMGESAAPVKLFGLGLITVGVVMLNVTTSH</sequence>
<comment type="subcellular location">
    <subcellularLocation>
        <location evidence="1 7">Cell membrane</location>
        <topology evidence="1 7">Multi-pass membrane protein</topology>
    </subcellularLocation>
</comment>
<accession>A0A840NGG1</accession>